<evidence type="ECO:0000313" key="1">
    <source>
        <dbReference type="EMBL" id="EGW00616.1"/>
    </source>
</evidence>
<proteinExistence type="predicted"/>
<name>G3HCY0_CRIGR</name>
<dbReference type="Proteomes" id="UP000001075">
    <property type="component" value="Unassembled WGS sequence"/>
</dbReference>
<dbReference type="AlphaFoldDB" id="G3HCY0"/>
<evidence type="ECO:0000313" key="2">
    <source>
        <dbReference type="Proteomes" id="UP000001075"/>
    </source>
</evidence>
<accession>G3HCY0</accession>
<protein>
    <submittedName>
        <fullName evidence="1">Uncharacterized protein</fullName>
    </submittedName>
</protein>
<dbReference type="EMBL" id="JH000286">
    <property type="protein sequence ID" value="EGW00616.1"/>
    <property type="molecule type" value="Genomic_DNA"/>
</dbReference>
<sequence>MAGPEQCGSPRILVQHATHAAAILAPSCAVGKALPGQEGSARKSSVYMTRL</sequence>
<dbReference type="InParanoid" id="G3HCY0"/>
<reference evidence="2" key="1">
    <citation type="journal article" date="2011" name="Nat. Biotechnol.">
        <title>The genomic sequence of the Chinese hamster ovary (CHO)-K1 cell line.</title>
        <authorList>
            <person name="Xu X."/>
            <person name="Nagarajan H."/>
            <person name="Lewis N.E."/>
            <person name="Pan S."/>
            <person name="Cai Z."/>
            <person name="Liu X."/>
            <person name="Chen W."/>
            <person name="Xie M."/>
            <person name="Wang W."/>
            <person name="Hammond S."/>
            <person name="Andersen M.R."/>
            <person name="Neff N."/>
            <person name="Passarelli B."/>
            <person name="Koh W."/>
            <person name="Fan H.C."/>
            <person name="Wang J."/>
            <person name="Gui Y."/>
            <person name="Lee K.H."/>
            <person name="Betenbaugh M.J."/>
            <person name="Quake S.R."/>
            <person name="Famili I."/>
            <person name="Palsson B.O."/>
            <person name="Wang J."/>
        </authorList>
    </citation>
    <scope>NUCLEOTIDE SEQUENCE [LARGE SCALE GENOMIC DNA]</scope>
    <source>
        <strain evidence="2">CHO K1 cell line</strain>
    </source>
</reference>
<organism evidence="1 2">
    <name type="scientific">Cricetulus griseus</name>
    <name type="common">Chinese hamster</name>
    <name type="synonym">Cricetulus barabensis griseus</name>
    <dbReference type="NCBI Taxonomy" id="10029"/>
    <lineage>
        <taxon>Eukaryota</taxon>
        <taxon>Metazoa</taxon>
        <taxon>Chordata</taxon>
        <taxon>Craniata</taxon>
        <taxon>Vertebrata</taxon>
        <taxon>Euteleostomi</taxon>
        <taxon>Mammalia</taxon>
        <taxon>Eutheria</taxon>
        <taxon>Euarchontoglires</taxon>
        <taxon>Glires</taxon>
        <taxon>Rodentia</taxon>
        <taxon>Myomorpha</taxon>
        <taxon>Muroidea</taxon>
        <taxon>Cricetidae</taxon>
        <taxon>Cricetinae</taxon>
        <taxon>Cricetulus</taxon>
    </lineage>
</organism>
<gene>
    <name evidence="1" type="ORF">I79_008348</name>
</gene>